<organism evidence="2 3">
    <name type="scientific">Haloactinomyces albus</name>
    <dbReference type="NCBI Taxonomy" id="1352928"/>
    <lineage>
        <taxon>Bacteria</taxon>
        <taxon>Bacillati</taxon>
        <taxon>Actinomycetota</taxon>
        <taxon>Actinomycetes</taxon>
        <taxon>Actinopolysporales</taxon>
        <taxon>Actinopolysporaceae</taxon>
        <taxon>Haloactinomyces</taxon>
    </lineage>
</organism>
<gene>
    <name evidence="2" type="ORF">JOF55_002266</name>
</gene>
<name>A0AAE3ZDV9_9ACTN</name>
<evidence type="ECO:0000313" key="2">
    <source>
        <dbReference type="EMBL" id="MDR7302085.1"/>
    </source>
</evidence>
<dbReference type="AlphaFoldDB" id="A0AAE3ZDV9"/>
<comment type="caution">
    <text evidence="2">The sequence shown here is derived from an EMBL/GenBank/DDBJ whole genome shotgun (WGS) entry which is preliminary data.</text>
</comment>
<dbReference type="Proteomes" id="UP001180845">
    <property type="component" value="Unassembled WGS sequence"/>
</dbReference>
<reference evidence="2" key="1">
    <citation type="submission" date="2023-07" db="EMBL/GenBank/DDBJ databases">
        <title>Sequencing the genomes of 1000 actinobacteria strains.</title>
        <authorList>
            <person name="Klenk H.-P."/>
        </authorList>
    </citation>
    <scope>NUCLEOTIDE SEQUENCE</scope>
    <source>
        <strain evidence="2">DSM 45977</strain>
    </source>
</reference>
<sequence>MVAREQLCYLLEQAELANVTLQVLPLDSGAHSGMNGAFTLLEFPDPSDPGVLYVEYPTGSLHVEKDTEVAAGRLAFDALHSEALDVIESKSLIRNLSEKL</sequence>
<accession>A0AAE3ZDV9</accession>
<feature type="domain" description="DUF5753" evidence="1">
    <location>
        <begin position="2"/>
        <end position="94"/>
    </location>
</feature>
<protein>
    <recommendedName>
        <fullName evidence="1">DUF5753 domain-containing protein</fullName>
    </recommendedName>
</protein>
<dbReference type="EMBL" id="JAVDXW010000001">
    <property type="protein sequence ID" value="MDR7302085.1"/>
    <property type="molecule type" value="Genomic_DNA"/>
</dbReference>
<evidence type="ECO:0000313" key="3">
    <source>
        <dbReference type="Proteomes" id="UP001180845"/>
    </source>
</evidence>
<proteinExistence type="predicted"/>
<dbReference type="Pfam" id="PF19054">
    <property type="entry name" value="DUF5753"/>
    <property type="match status" value="1"/>
</dbReference>
<evidence type="ECO:0000259" key="1">
    <source>
        <dbReference type="Pfam" id="PF19054"/>
    </source>
</evidence>
<keyword evidence="3" id="KW-1185">Reference proteome</keyword>
<dbReference type="InterPro" id="IPR043917">
    <property type="entry name" value="DUF5753"/>
</dbReference>